<sequence>MYRLRPAAHMYVYVRGAFCEACPHTSRPSLITWRPSTCLHRRAVNNARAHVHNACARLRVHLCCGCSCSRSGNLRLSTTTHSNKQRSSGGRGELYRVEIFQARF</sequence>
<gene>
    <name evidence="1" type="ORF">CBRE1094_LOCUS4435</name>
</gene>
<evidence type="ECO:0000313" key="1">
    <source>
        <dbReference type="EMBL" id="CAD9408026.1"/>
    </source>
</evidence>
<protein>
    <submittedName>
        <fullName evidence="1">Uncharacterized protein</fullName>
    </submittedName>
</protein>
<accession>A0A7S2BVR4</accession>
<dbReference type="AlphaFoldDB" id="A0A7S2BVR4"/>
<organism evidence="1">
    <name type="scientific">Haptolina brevifila</name>
    <dbReference type="NCBI Taxonomy" id="156173"/>
    <lineage>
        <taxon>Eukaryota</taxon>
        <taxon>Haptista</taxon>
        <taxon>Haptophyta</taxon>
        <taxon>Prymnesiophyceae</taxon>
        <taxon>Prymnesiales</taxon>
        <taxon>Prymnesiaceae</taxon>
        <taxon>Haptolina</taxon>
    </lineage>
</organism>
<dbReference type="EMBL" id="HBGU01008046">
    <property type="protein sequence ID" value="CAD9408026.1"/>
    <property type="molecule type" value="Transcribed_RNA"/>
</dbReference>
<proteinExistence type="predicted"/>
<name>A0A7S2BVR4_9EUKA</name>
<reference evidence="1" key="1">
    <citation type="submission" date="2021-01" db="EMBL/GenBank/DDBJ databases">
        <authorList>
            <person name="Corre E."/>
            <person name="Pelletier E."/>
            <person name="Niang G."/>
            <person name="Scheremetjew M."/>
            <person name="Finn R."/>
            <person name="Kale V."/>
            <person name="Holt S."/>
            <person name="Cochrane G."/>
            <person name="Meng A."/>
            <person name="Brown T."/>
            <person name="Cohen L."/>
        </authorList>
    </citation>
    <scope>NUCLEOTIDE SEQUENCE</scope>
    <source>
        <strain evidence="1">UTEX LB 985</strain>
    </source>
</reference>